<dbReference type="NCBIfam" id="NF006058">
    <property type="entry name" value="PRK08206.1"/>
    <property type="match status" value="1"/>
</dbReference>
<feature type="domain" description="Tryptophan synthase beta chain-like PALP" evidence="4">
    <location>
        <begin position="40"/>
        <end position="364"/>
    </location>
</feature>
<dbReference type="InterPro" id="IPR001926">
    <property type="entry name" value="TrpB-like_PALP"/>
</dbReference>
<evidence type="ECO:0000259" key="4">
    <source>
        <dbReference type="Pfam" id="PF00291"/>
    </source>
</evidence>
<keyword evidence="5" id="KW-0456">Lyase</keyword>
<comment type="cofactor">
    <cofactor evidence="1">
        <name>pyridoxal 5'-phosphate</name>
        <dbReference type="ChEBI" id="CHEBI:597326"/>
    </cofactor>
</comment>
<dbReference type="Proteomes" id="UP001183202">
    <property type="component" value="Unassembled WGS sequence"/>
</dbReference>
<feature type="compositionally biased region" description="Low complexity" evidence="3">
    <location>
        <begin position="1"/>
        <end position="15"/>
    </location>
</feature>
<dbReference type="PANTHER" id="PTHR42937:SF1">
    <property type="entry name" value="DIAMINOPROPIONATE AMMONIA-LYASE"/>
    <property type="match status" value="1"/>
</dbReference>
<keyword evidence="2" id="KW-0663">Pyridoxal phosphate</keyword>
<dbReference type="SUPFAM" id="SSF53686">
    <property type="entry name" value="Tryptophan synthase beta subunit-like PLP-dependent enzymes"/>
    <property type="match status" value="1"/>
</dbReference>
<dbReference type="EC" id="4.3.1.15" evidence="5"/>
<dbReference type="InterPro" id="IPR036052">
    <property type="entry name" value="TrpB-like_PALP_sf"/>
</dbReference>
<name>A0ABU2NER8_9PSEU</name>
<evidence type="ECO:0000256" key="1">
    <source>
        <dbReference type="ARBA" id="ARBA00001933"/>
    </source>
</evidence>
<comment type="caution">
    <text evidence="5">The sequence shown here is derived from an EMBL/GenBank/DDBJ whole genome shotgun (WGS) entry which is preliminary data.</text>
</comment>
<evidence type="ECO:0000256" key="2">
    <source>
        <dbReference type="ARBA" id="ARBA00022898"/>
    </source>
</evidence>
<reference evidence="6" key="1">
    <citation type="submission" date="2023-07" db="EMBL/GenBank/DDBJ databases">
        <title>30 novel species of actinomycetes from the DSMZ collection.</title>
        <authorList>
            <person name="Nouioui I."/>
        </authorList>
    </citation>
    <scope>NUCLEOTIDE SEQUENCE [LARGE SCALE GENOMIC DNA]</scope>
    <source>
        <strain evidence="6">DSM 45834</strain>
    </source>
</reference>
<evidence type="ECO:0000256" key="3">
    <source>
        <dbReference type="SAM" id="MobiDB-lite"/>
    </source>
</evidence>
<dbReference type="Gene3D" id="3.40.50.1100">
    <property type="match status" value="2"/>
</dbReference>
<gene>
    <name evidence="5" type="ORF">RM445_23280</name>
</gene>
<feature type="region of interest" description="Disordered" evidence="3">
    <location>
        <begin position="1"/>
        <end position="30"/>
    </location>
</feature>
<dbReference type="GO" id="GO:0008838">
    <property type="term" value="F:diaminopropionate ammonia-lyase activity"/>
    <property type="evidence" value="ECO:0007669"/>
    <property type="project" value="UniProtKB-EC"/>
</dbReference>
<evidence type="ECO:0000313" key="6">
    <source>
        <dbReference type="Proteomes" id="UP001183202"/>
    </source>
</evidence>
<sequence>MTDLAPARAAPPARAHQPGGRRWVSASTPGPVREFHATLPGYRPTPLVSLPGLAAEFGVATVWVKDEADRFGLPAFKILGASWAVNRALSTRAGHVEPARSLDELRHRVAGSGVTLVTATDGNHGRALARMARLLDVRARIHVPAGLGAAAVDAIAAEGAEVVHTSLIYDEVVETVARAVEGRGDDVLVQDTSWPGYEDIPRWTVDGYSTLFAEIDDQIDGKADLVAVPTGVGSLLQAALQHYRSPARVDRPAVLAVEPATAACVTASLSARRPVPVDTSSPTIMAGLNCGTVSEIAWPVISAGLDAAVGVNEDQARSALTDLHTAGLSVGPCGAAALAGLRVAADDPEMVATLGLDARSVVVLISTESITANPIPTDVDGASS</sequence>
<dbReference type="PANTHER" id="PTHR42937">
    <property type="match status" value="1"/>
</dbReference>
<dbReference type="EMBL" id="JAVREJ010000018">
    <property type="protein sequence ID" value="MDT0352455.1"/>
    <property type="molecule type" value="Genomic_DNA"/>
</dbReference>
<keyword evidence="6" id="KW-1185">Reference proteome</keyword>
<dbReference type="RefSeq" id="WP_311558959.1">
    <property type="nucleotide sequence ID" value="NZ_JAVREJ010000018.1"/>
</dbReference>
<evidence type="ECO:0000313" key="5">
    <source>
        <dbReference type="EMBL" id="MDT0352455.1"/>
    </source>
</evidence>
<organism evidence="5 6">
    <name type="scientific">Pseudonocardia charpentierae</name>
    <dbReference type="NCBI Taxonomy" id="3075545"/>
    <lineage>
        <taxon>Bacteria</taxon>
        <taxon>Bacillati</taxon>
        <taxon>Actinomycetota</taxon>
        <taxon>Actinomycetes</taxon>
        <taxon>Pseudonocardiales</taxon>
        <taxon>Pseudonocardiaceae</taxon>
        <taxon>Pseudonocardia</taxon>
    </lineage>
</organism>
<accession>A0ABU2NER8</accession>
<proteinExistence type="predicted"/>
<protein>
    <submittedName>
        <fullName evidence="5">Diaminopropionate ammonia-lyase</fullName>
        <ecNumber evidence="5">4.3.1.15</ecNumber>
    </submittedName>
</protein>
<dbReference type="Pfam" id="PF00291">
    <property type="entry name" value="PALP"/>
    <property type="match status" value="1"/>
</dbReference>